<comment type="caution">
    <text evidence="1">The sequence shown here is derived from an EMBL/GenBank/DDBJ whole genome shotgun (WGS) entry which is preliminary data.</text>
</comment>
<protein>
    <submittedName>
        <fullName evidence="1">Uncharacterized protein</fullName>
    </submittedName>
</protein>
<dbReference type="AlphaFoldDB" id="A0A4Y2WRS3"/>
<dbReference type="Proteomes" id="UP000499080">
    <property type="component" value="Unassembled WGS sequence"/>
</dbReference>
<evidence type="ECO:0000313" key="2">
    <source>
        <dbReference type="Proteomes" id="UP000499080"/>
    </source>
</evidence>
<proteinExistence type="predicted"/>
<reference evidence="1 2" key="1">
    <citation type="journal article" date="2019" name="Sci. Rep.">
        <title>Orb-weaving spider Araneus ventricosus genome elucidates the spidroin gene catalogue.</title>
        <authorList>
            <person name="Kono N."/>
            <person name="Nakamura H."/>
            <person name="Ohtoshi R."/>
            <person name="Moran D.A.P."/>
            <person name="Shinohara A."/>
            <person name="Yoshida Y."/>
            <person name="Fujiwara M."/>
            <person name="Mori M."/>
            <person name="Tomita M."/>
            <person name="Arakawa K."/>
        </authorList>
    </citation>
    <scope>NUCLEOTIDE SEQUENCE [LARGE SCALE GENOMIC DNA]</scope>
</reference>
<evidence type="ECO:0000313" key="1">
    <source>
        <dbReference type="EMBL" id="GBO39324.1"/>
    </source>
</evidence>
<dbReference type="EMBL" id="BGPR01064330">
    <property type="protein sequence ID" value="GBO39324.1"/>
    <property type="molecule type" value="Genomic_DNA"/>
</dbReference>
<gene>
    <name evidence="1" type="ORF">AVEN_32129_1</name>
</gene>
<organism evidence="1 2">
    <name type="scientific">Araneus ventricosus</name>
    <name type="common">Orbweaver spider</name>
    <name type="synonym">Epeira ventricosa</name>
    <dbReference type="NCBI Taxonomy" id="182803"/>
    <lineage>
        <taxon>Eukaryota</taxon>
        <taxon>Metazoa</taxon>
        <taxon>Ecdysozoa</taxon>
        <taxon>Arthropoda</taxon>
        <taxon>Chelicerata</taxon>
        <taxon>Arachnida</taxon>
        <taxon>Araneae</taxon>
        <taxon>Araneomorphae</taxon>
        <taxon>Entelegynae</taxon>
        <taxon>Araneoidea</taxon>
        <taxon>Araneidae</taxon>
        <taxon>Araneus</taxon>
    </lineage>
</organism>
<accession>A0A4Y2WRS3</accession>
<keyword evidence="2" id="KW-1185">Reference proteome</keyword>
<name>A0A4Y2WRS3_ARAVE</name>
<sequence>MHQDEEFFLKNLTFSLMKNTSLLQLKNSDLHHICLNVSLTLNYISQPEKASEQRPELRRRACGFCLEERACGFCLEEIIYHNLKKQVNSDQN</sequence>